<accession>A0A3M7T266</accession>
<dbReference type="STRING" id="10195.A0A3M7T266"/>
<dbReference type="OrthoDB" id="2153609at2759"/>
<comment type="caution">
    <text evidence="2">The sequence shown here is derived from an EMBL/GenBank/DDBJ whole genome shotgun (WGS) entry which is preliminary data.</text>
</comment>
<dbReference type="SMART" id="SM00225">
    <property type="entry name" value="BTB"/>
    <property type="match status" value="1"/>
</dbReference>
<evidence type="ECO:0000313" key="3">
    <source>
        <dbReference type="Proteomes" id="UP000276133"/>
    </source>
</evidence>
<feature type="domain" description="BTB" evidence="1">
    <location>
        <begin position="151"/>
        <end position="219"/>
    </location>
</feature>
<dbReference type="AlphaFoldDB" id="A0A3M7T266"/>
<sequence length="313" mass="36668">MNLTGPPKIFPNYGDLNGTGLQNEDLDSNQFIDLEFPEELFISKLNIYETYHPGRLAAIKFRNKKLKFWKTVWESSGDALEIDKSRIFCPELKKVLFKTNQIRIELCNADNSFSQLDAIEMIGTRHIIDCVRSETNLRKDLEKLLHSENLCDVQFEVDGQILKAHRNILISRSDYFRTLLCENLRPDRLSKPVHLSNITLESFRALLYYFYTDCIKDDTSVEICCELIRLSDWYEIPKLRNEAYMFCNRVINIENVCDLYNAAINKEPKLEEIEKICLKFISKNFSALQNLELNRLPTELVTKCSQFNSLFKY</sequence>
<dbReference type="PROSITE" id="PS50097">
    <property type="entry name" value="BTB"/>
    <property type="match status" value="1"/>
</dbReference>
<proteinExistence type="predicted"/>
<protein>
    <submittedName>
        <fullName evidence="2">Speckle-type POZ B-like isoform X1</fullName>
    </submittedName>
</protein>
<dbReference type="InterPro" id="IPR000210">
    <property type="entry name" value="BTB/POZ_dom"/>
</dbReference>
<dbReference type="SUPFAM" id="SSF54695">
    <property type="entry name" value="POZ domain"/>
    <property type="match status" value="1"/>
</dbReference>
<keyword evidence="3" id="KW-1185">Reference proteome</keyword>
<evidence type="ECO:0000259" key="1">
    <source>
        <dbReference type="PROSITE" id="PS50097"/>
    </source>
</evidence>
<name>A0A3M7T266_BRAPC</name>
<dbReference type="InterPro" id="IPR011333">
    <property type="entry name" value="SKP1/BTB/POZ_sf"/>
</dbReference>
<dbReference type="CDD" id="cd18186">
    <property type="entry name" value="BTB_POZ_ZBTB_KLHL-like"/>
    <property type="match status" value="1"/>
</dbReference>
<dbReference type="Pfam" id="PF00651">
    <property type="entry name" value="BTB"/>
    <property type="match status" value="1"/>
</dbReference>
<dbReference type="EMBL" id="REGN01000410">
    <property type="protein sequence ID" value="RNA42143.1"/>
    <property type="molecule type" value="Genomic_DNA"/>
</dbReference>
<evidence type="ECO:0000313" key="2">
    <source>
        <dbReference type="EMBL" id="RNA42143.1"/>
    </source>
</evidence>
<gene>
    <name evidence="2" type="ORF">BpHYR1_032421</name>
</gene>
<organism evidence="2 3">
    <name type="scientific">Brachionus plicatilis</name>
    <name type="common">Marine rotifer</name>
    <name type="synonym">Brachionus muelleri</name>
    <dbReference type="NCBI Taxonomy" id="10195"/>
    <lineage>
        <taxon>Eukaryota</taxon>
        <taxon>Metazoa</taxon>
        <taxon>Spiralia</taxon>
        <taxon>Gnathifera</taxon>
        <taxon>Rotifera</taxon>
        <taxon>Eurotatoria</taxon>
        <taxon>Monogononta</taxon>
        <taxon>Pseudotrocha</taxon>
        <taxon>Ploima</taxon>
        <taxon>Brachionidae</taxon>
        <taxon>Brachionus</taxon>
    </lineage>
</organism>
<dbReference type="PANTHER" id="PTHR24413">
    <property type="entry name" value="SPECKLE-TYPE POZ PROTEIN"/>
    <property type="match status" value="1"/>
</dbReference>
<reference evidence="2 3" key="1">
    <citation type="journal article" date="2018" name="Sci. Rep.">
        <title>Genomic signatures of local adaptation to the degree of environmental predictability in rotifers.</title>
        <authorList>
            <person name="Franch-Gras L."/>
            <person name="Hahn C."/>
            <person name="Garcia-Roger E.M."/>
            <person name="Carmona M.J."/>
            <person name="Serra M."/>
            <person name="Gomez A."/>
        </authorList>
    </citation>
    <scope>NUCLEOTIDE SEQUENCE [LARGE SCALE GENOMIC DNA]</scope>
    <source>
        <strain evidence="2">HYR1</strain>
    </source>
</reference>
<dbReference type="Proteomes" id="UP000276133">
    <property type="component" value="Unassembled WGS sequence"/>
</dbReference>
<dbReference type="Gene3D" id="3.30.710.10">
    <property type="entry name" value="Potassium Channel Kv1.1, Chain A"/>
    <property type="match status" value="1"/>
</dbReference>